<accession>A0A081AFC8</accession>
<dbReference type="Proteomes" id="UP000028582">
    <property type="component" value="Unassembled WGS sequence"/>
</dbReference>
<dbReference type="AlphaFoldDB" id="A0A081AFC8"/>
<evidence type="ECO:0000313" key="2">
    <source>
        <dbReference type="Proteomes" id="UP000028582"/>
    </source>
</evidence>
<reference evidence="1 2" key="1">
    <citation type="submission" date="2013-11" db="EMBL/GenBank/DDBJ databases">
        <title>The Genome Sequence of Phytophthora parasitica P1976.</title>
        <authorList>
            <consortium name="The Broad Institute Genomics Platform"/>
            <person name="Russ C."/>
            <person name="Tyler B."/>
            <person name="Panabieres F."/>
            <person name="Shan W."/>
            <person name="Tripathy S."/>
            <person name="Grunwald N."/>
            <person name="Machado M."/>
            <person name="Johnson C.S."/>
            <person name="Walker B."/>
            <person name="Young S."/>
            <person name="Zeng Q."/>
            <person name="Gargeya S."/>
            <person name="Fitzgerald M."/>
            <person name="Haas B."/>
            <person name="Abouelleil A."/>
            <person name="Allen A.W."/>
            <person name="Alvarado L."/>
            <person name="Arachchi H.M."/>
            <person name="Berlin A.M."/>
            <person name="Chapman S.B."/>
            <person name="Gainer-Dewar J."/>
            <person name="Goldberg J."/>
            <person name="Griggs A."/>
            <person name="Gujja S."/>
            <person name="Hansen M."/>
            <person name="Howarth C."/>
            <person name="Imamovic A."/>
            <person name="Ireland A."/>
            <person name="Larimer J."/>
            <person name="McCowan C."/>
            <person name="Murphy C."/>
            <person name="Pearson M."/>
            <person name="Poon T.W."/>
            <person name="Priest M."/>
            <person name="Roberts A."/>
            <person name="Saif S."/>
            <person name="Shea T."/>
            <person name="Sisk P."/>
            <person name="Sykes S."/>
            <person name="Wortman J."/>
            <person name="Nusbaum C."/>
            <person name="Birren B."/>
        </authorList>
    </citation>
    <scope>NUCLEOTIDE SEQUENCE [LARGE SCALE GENOMIC DNA]</scope>
    <source>
        <strain evidence="1 2">P1976</strain>
    </source>
</reference>
<evidence type="ECO:0000313" key="1">
    <source>
        <dbReference type="EMBL" id="ETO77589.1"/>
    </source>
</evidence>
<organism evidence="1 2">
    <name type="scientific">Phytophthora nicotianae P1976</name>
    <dbReference type="NCBI Taxonomy" id="1317066"/>
    <lineage>
        <taxon>Eukaryota</taxon>
        <taxon>Sar</taxon>
        <taxon>Stramenopiles</taxon>
        <taxon>Oomycota</taxon>
        <taxon>Peronosporomycetes</taxon>
        <taxon>Peronosporales</taxon>
        <taxon>Peronosporaceae</taxon>
        <taxon>Phytophthora</taxon>
    </lineage>
</organism>
<dbReference type="EMBL" id="ANJA01001329">
    <property type="protein sequence ID" value="ETO77589.1"/>
    <property type="molecule type" value="Genomic_DNA"/>
</dbReference>
<name>A0A081AFC8_PHYNI</name>
<proteinExistence type="predicted"/>
<comment type="caution">
    <text evidence="1">The sequence shown here is derived from an EMBL/GenBank/DDBJ whole genome shotgun (WGS) entry which is preliminary data.</text>
</comment>
<evidence type="ECO:0008006" key="3">
    <source>
        <dbReference type="Google" id="ProtNLM"/>
    </source>
</evidence>
<sequence>MTSATSHLYALHNVEHFIFTSIIEATSDEVGAVEWWQQAGLLEGSKCCPGCQQPMRLRVSRKTKHWRCCRKKRHDDGREISLSIQINTWFSGMKLSLALAERLRYAWCMRVSHANTAAIADMSETTVEDWYGYVRCLYSKQLQIGGVGYIVEIDGYHRSGYVWLGSAN</sequence>
<gene>
    <name evidence="1" type="ORF">F444_07227</name>
</gene>
<protein>
    <recommendedName>
        <fullName evidence="3">Transposase zinc-ribbon domain-containing protein</fullName>
    </recommendedName>
</protein>